<feature type="compositionally biased region" description="Gly residues" evidence="1">
    <location>
        <begin position="65"/>
        <end position="76"/>
    </location>
</feature>
<dbReference type="AlphaFoldDB" id="A0A926D317"/>
<organism evidence="2 3">
    <name type="scientific">Gehongia tenuis</name>
    <dbReference type="NCBI Taxonomy" id="2763655"/>
    <lineage>
        <taxon>Bacteria</taxon>
        <taxon>Bacillati</taxon>
        <taxon>Bacillota</taxon>
        <taxon>Clostridia</taxon>
        <taxon>Christensenellales</taxon>
        <taxon>Christensenellaceae</taxon>
        <taxon>Gehongia</taxon>
    </lineage>
</organism>
<gene>
    <name evidence="2" type="ORF">H8696_01690</name>
</gene>
<evidence type="ECO:0000313" key="3">
    <source>
        <dbReference type="Proteomes" id="UP000623172"/>
    </source>
</evidence>
<dbReference type="Proteomes" id="UP000623172">
    <property type="component" value="Unassembled WGS sequence"/>
</dbReference>
<reference evidence="2" key="1">
    <citation type="submission" date="2020-08" db="EMBL/GenBank/DDBJ databases">
        <title>Genome public.</title>
        <authorList>
            <person name="Liu C."/>
            <person name="Sun Q."/>
        </authorList>
    </citation>
    <scope>NUCLEOTIDE SEQUENCE</scope>
    <source>
        <strain evidence="2">NSJ-53</strain>
    </source>
</reference>
<feature type="compositionally biased region" description="Basic and acidic residues" evidence="1">
    <location>
        <begin position="77"/>
        <end position="87"/>
    </location>
</feature>
<proteinExistence type="predicted"/>
<accession>A0A926D317</accession>
<protein>
    <submittedName>
        <fullName evidence="2">Uncharacterized protein</fullName>
    </submittedName>
</protein>
<sequence length="95" mass="9592">MRAVGRPGTAARPDRVESGWEAGDSGKAGGREKPAREMGPGAAGWDGPSGKAGGREKLAREVGPGAAGWDGPGGKAGGREKPAREMEAATGRVRR</sequence>
<keyword evidence="3" id="KW-1185">Reference proteome</keyword>
<evidence type="ECO:0000313" key="2">
    <source>
        <dbReference type="EMBL" id="MBC8530559.1"/>
    </source>
</evidence>
<dbReference type="RefSeq" id="WP_249314533.1">
    <property type="nucleotide sequence ID" value="NZ_JACRSR010000001.1"/>
</dbReference>
<name>A0A926D317_9FIRM</name>
<dbReference type="EMBL" id="JACRSR010000001">
    <property type="protein sequence ID" value="MBC8530559.1"/>
    <property type="molecule type" value="Genomic_DNA"/>
</dbReference>
<evidence type="ECO:0000256" key="1">
    <source>
        <dbReference type="SAM" id="MobiDB-lite"/>
    </source>
</evidence>
<feature type="region of interest" description="Disordered" evidence="1">
    <location>
        <begin position="1"/>
        <end position="95"/>
    </location>
</feature>
<comment type="caution">
    <text evidence="2">The sequence shown here is derived from an EMBL/GenBank/DDBJ whole genome shotgun (WGS) entry which is preliminary data.</text>
</comment>